<accession>A0A178Z497</accession>
<dbReference type="RefSeq" id="XP_018687931.1">
    <property type="nucleotide sequence ID" value="XM_018842518.1"/>
</dbReference>
<feature type="compositionally biased region" description="Low complexity" evidence="1">
    <location>
        <begin position="10"/>
        <end position="20"/>
    </location>
</feature>
<feature type="region of interest" description="Disordered" evidence="1">
    <location>
        <begin position="1"/>
        <end position="20"/>
    </location>
</feature>
<gene>
    <name evidence="2" type="ORF">AYL99_11012</name>
</gene>
<dbReference type="AlphaFoldDB" id="A0A178Z497"/>
<evidence type="ECO:0000256" key="1">
    <source>
        <dbReference type="SAM" id="MobiDB-lite"/>
    </source>
</evidence>
<comment type="caution">
    <text evidence="2">The sequence shown here is derived from an EMBL/GenBank/DDBJ whole genome shotgun (WGS) entry which is preliminary data.</text>
</comment>
<reference evidence="2 3" key="1">
    <citation type="submission" date="2016-04" db="EMBL/GenBank/DDBJ databases">
        <title>Draft genome of Fonsecaea erecta CBS 125763.</title>
        <authorList>
            <person name="Weiss V.A."/>
            <person name="Vicente V.A."/>
            <person name="Raittz R.T."/>
            <person name="Moreno L.F."/>
            <person name="De Souza E.M."/>
            <person name="Pedrosa F.O."/>
            <person name="Steffens M.B."/>
            <person name="Faoro H."/>
            <person name="Tadra-Sfeir M.Z."/>
            <person name="Najafzadeh M.J."/>
            <person name="Felipe M.S."/>
            <person name="Teixeira M."/>
            <person name="Sun J."/>
            <person name="Xi L."/>
            <person name="Gomes R."/>
            <person name="De Azevedo C.M."/>
            <person name="Salgado C.G."/>
            <person name="Da Silva M.B."/>
            <person name="Nascimento M.F."/>
            <person name="Queiroz-Telles F."/>
            <person name="Attili D.S."/>
            <person name="Gorbushina A."/>
        </authorList>
    </citation>
    <scope>NUCLEOTIDE SEQUENCE [LARGE SCALE GENOMIC DNA]</scope>
    <source>
        <strain evidence="2 3">CBS 125763</strain>
    </source>
</reference>
<proteinExistence type="predicted"/>
<dbReference type="EMBL" id="LVYI01000013">
    <property type="protein sequence ID" value="OAP54564.1"/>
    <property type="molecule type" value="Genomic_DNA"/>
</dbReference>
<protein>
    <submittedName>
        <fullName evidence="2">Uncharacterized protein</fullName>
    </submittedName>
</protein>
<name>A0A178Z497_9EURO</name>
<evidence type="ECO:0000313" key="3">
    <source>
        <dbReference type="Proteomes" id="UP000078343"/>
    </source>
</evidence>
<organism evidence="2 3">
    <name type="scientific">Fonsecaea erecta</name>
    <dbReference type="NCBI Taxonomy" id="1367422"/>
    <lineage>
        <taxon>Eukaryota</taxon>
        <taxon>Fungi</taxon>
        <taxon>Dikarya</taxon>
        <taxon>Ascomycota</taxon>
        <taxon>Pezizomycotina</taxon>
        <taxon>Eurotiomycetes</taxon>
        <taxon>Chaetothyriomycetidae</taxon>
        <taxon>Chaetothyriales</taxon>
        <taxon>Herpotrichiellaceae</taxon>
        <taxon>Fonsecaea</taxon>
    </lineage>
</organism>
<keyword evidence="3" id="KW-1185">Reference proteome</keyword>
<sequence>MTHEPSIQLDSVSSPSDGISDSGLKRKALFLARCVLSPKAERGYQTSATGGNRGIFSAQRISTRAGESGIVPDGVQANHGV</sequence>
<dbReference type="GeneID" id="30015180"/>
<evidence type="ECO:0000313" key="2">
    <source>
        <dbReference type="EMBL" id="OAP54564.1"/>
    </source>
</evidence>
<dbReference type="Proteomes" id="UP000078343">
    <property type="component" value="Unassembled WGS sequence"/>
</dbReference>